<keyword evidence="5 9" id="KW-0805">Transcription regulation</keyword>
<dbReference type="GO" id="GO:0003700">
    <property type="term" value="F:DNA-binding transcription factor activity"/>
    <property type="evidence" value="ECO:0007669"/>
    <property type="project" value="InterPro"/>
</dbReference>
<keyword evidence="3 10" id="KW-0597">Phosphoprotein</keyword>
<feature type="domain" description="Response regulatory" evidence="11">
    <location>
        <begin position="5"/>
        <end position="121"/>
    </location>
</feature>
<keyword evidence="8 9" id="KW-0804">Transcription</keyword>
<evidence type="ECO:0000256" key="9">
    <source>
        <dbReference type="PIRNR" id="PIRNR006171"/>
    </source>
</evidence>
<dbReference type="AlphaFoldDB" id="A0A1I5CEC3"/>
<dbReference type="InterPro" id="IPR048714">
    <property type="entry name" value="DpiA-like_HTH"/>
</dbReference>
<keyword evidence="13" id="KW-1185">Reference proteome</keyword>
<evidence type="ECO:0000256" key="3">
    <source>
        <dbReference type="ARBA" id="ARBA00022553"/>
    </source>
</evidence>
<reference evidence="13" key="1">
    <citation type="submission" date="2016-10" db="EMBL/GenBank/DDBJ databases">
        <authorList>
            <person name="Varghese N."/>
            <person name="Submissions S."/>
        </authorList>
    </citation>
    <scope>NUCLEOTIDE SEQUENCE [LARGE SCALE GENOMIC DNA]</scope>
    <source>
        <strain evidence="13">DSM 6150</strain>
    </source>
</reference>
<keyword evidence="6 9" id="KW-0238">DNA-binding</keyword>
<evidence type="ECO:0000259" key="11">
    <source>
        <dbReference type="PROSITE" id="PS50110"/>
    </source>
</evidence>
<keyword evidence="7 9" id="KW-0010">Activator</keyword>
<dbReference type="InterPro" id="IPR024187">
    <property type="entry name" value="Sig_transdc_resp-reg_cit/mal"/>
</dbReference>
<dbReference type="Pfam" id="PF00072">
    <property type="entry name" value="Response_reg"/>
    <property type="match status" value="1"/>
</dbReference>
<dbReference type="EMBL" id="FOVE01000019">
    <property type="protein sequence ID" value="SFN85359.1"/>
    <property type="molecule type" value="Genomic_DNA"/>
</dbReference>
<dbReference type="InterPro" id="IPR051271">
    <property type="entry name" value="2C-system_Tx_regulators"/>
</dbReference>
<dbReference type="SUPFAM" id="SSF52172">
    <property type="entry name" value="CheY-like"/>
    <property type="match status" value="1"/>
</dbReference>
<dbReference type="GO" id="GO:0000156">
    <property type="term" value="F:phosphorelay response regulator activity"/>
    <property type="evidence" value="ECO:0007669"/>
    <property type="project" value="TreeGrafter"/>
</dbReference>
<dbReference type="Proteomes" id="UP000242869">
    <property type="component" value="Unassembled WGS sequence"/>
</dbReference>
<organism evidence="12 13">
    <name type="scientific">Formivibrio citricus</name>
    <dbReference type="NCBI Taxonomy" id="83765"/>
    <lineage>
        <taxon>Bacteria</taxon>
        <taxon>Pseudomonadati</taxon>
        <taxon>Pseudomonadota</taxon>
        <taxon>Betaproteobacteria</taxon>
        <taxon>Neisseriales</taxon>
        <taxon>Chitinibacteraceae</taxon>
        <taxon>Formivibrio</taxon>
    </lineage>
</organism>
<feature type="modified residue" description="4-aspartylphosphate" evidence="10">
    <location>
        <position position="56"/>
    </location>
</feature>
<dbReference type="Pfam" id="PF20714">
    <property type="entry name" value="HTH_64"/>
    <property type="match status" value="1"/>
</dbReference>
<dbReference type="InterPro" id="IPR001789">
    <property type="entry name" value="Sig_transdc_resp-reg_receiver"/>
</dbReference>
<keyword evidence="4 9" id="KW-0902">Two-component regulatory system</keyword>
<dbReference type="CDD" id="cd19925">
    <property type="entry name" value="REC_citrate_TCS"/>
    <property type="match status" value="1"/>
</dbReference>
<dbReference type="STRING" id="83765.SAMN05660284_02394"/>
<name>A0A1I5CEC3_9NEIS</name>
<evidence type="ECO:0000256" key="8">
    <source>
        <dbReference type="ARBA" id="ARBA00023163"/>
    </source>
</evidence>
<evidence type="ECO:0000313" key="12">
    <source>
        <dbReference type="EMBL" id="SFN85359.1"/>
    </source>
</evidence>
<evidence type="ECO:0000256" key="6">
    <source>
        <dbReference type="ARBA" id="ARBA00023125"/>
    </source>
</evidence>
<protein>
    <recommendedName>
        <fullName evidence="9">Transcriptional regulatory protein</fullName>
    </recommendedName>
</protein>
<dbReference type="SMART" id="SM00448">
    <property type="entry name" value="REC"/>
    <property type="match status" value="1"/>
</dbReference>
<evidence type="ECO:0000256" key="4">
    <source>
        <dbReference type="ARBA" id="ARBA00023012"/>
    </source>
</evidence>
<evidence type="ECO:0000256" key="7">
    <source>
        <dbReference type="ARBA" id="ARBA00023159"/>
    </source>
</evidence>
<evidence type="ECO:0000256" key="10">
    <source>
        <dbReference type="PROSITE-ProRule" id="PRU00169"/>
    </source>
</evidence>
<proteinExistence type="predicted"/>
<evidence type="ECO:0000313" key="13">
    <source>
        <dbReference type="Proteomes" id="UP000242869"/>
    </source>
</evidence>
<dbReference type="PROSITE" id="PS50110">
    <property type="entry name" value="RESPONSE_REGULATORY"/>
    <property type="match status" value="1"/>
</dbReference>
<comment type="subcellular location">
    <subcellularLocation>
        <location evidence="1 9">Cytoplasm</location>
    </subcellularLocation>
</comment>
<accession>A0A1I5CEC3</accession>
<keyword evidence="2 9" id="KW-0963">Cytoplasm</keyword>
<dbReference type="GO" id="GO:0003677">
    <property type="term" value="F:DNA binding"/>
    <property type="evidence" value="ECO:0007669"/>
    <property type="project" value="UniProtKB-KW"/>
</dbReference>
<dbReference type="GO" id="GO:0005737">
    <property type="term" value="C:cytoplasm"/>
    <property type="evidence" value="ECO:0007669"/>
    <property type="project" value="UniProtKB-SubCell"/>
</dbReference>
<sequence>MQTYDVLIVEDEVRLAELHADFIRGLGRFNVTGIAGTLADARRMIEASKPRLVLLDNYLPDGNGIDLLEYLVAQGGEVRVIFVTAASEMETCSKAIACGAFDYIIKPVSYDRLKAALERFCRFVDSQQGSEKVDQRLVDQLYNLQSKPASEERRTKGIEEFTLGRVKEVFLSGSQSETTDSVARILGISKTTARRYLEFCVEIQFLTAEIVYGKVGRPERVYRRFGAE</sequence>
<dbReference type="InterPro" id="IPR011006">
    <property type="entry name" value="CheY-like_superfamily"/>
</dbReference>
<evidence type="ECO:0000256" key="2">
    <source>
        <dbReference type="ARBA" id="ARBA00022490"/>
    </source>
</evidence>
<gene>
    <name evidence="12" type="ORF">SAMN05660284_02394</name>
</gene>
<dbReference type="Gene3D" id="3.40.50.2300">
    <property type="match status" value="1"/>
</dbReference>
<evidence type="ECO:0000256" key="1">
    <source>
        <dbReference type="ARBA" id="ARBA00004496"/>
    </source>
</evidence>
<dbReference type="PIRSF" id="PIRSF006171">
    <property type="entry name" value="RR_citrat_malat"/>
    <property type="match status" value="1"/>
</dbReference>
<evidence type="ECO:0000256" key="5">
    <source>
        <dbReference type="ARBA" id="ARBA00023015"/>
    </source>
</evidence>
<dbReference type="PANTHER" id="PTHR45526">
    <property type="entry name" value="TRANSCRIPTIONAL REGULATORY PROTEIN DPIA"/>
    <property type="match status" value="1"/>
</dbReference>
<dbReference type="RefSeq" id="WP_218142724.1">
    <property type="nucleotide sequence ID" value="NZ_FOVE01000019.1"/>
</dbReference>
<dbReference type="PANTHER" id="PTHR45526:SF1">
    <property type="entry name" value="TRANSCRIPTIONAL REGULATORY PROTEIN DCUR-RELATED"/>
    <property type="match status" value="1"/>
</dbReference>